<dbReference type="SUPFAM" id="SSF117892">
    <property type="entry name" value="Band 7/SPFH domain"/>
    <property type="match status" value="1"/>
</dbReference>
<dbReference type="InterPro" id="IPR001107">
    <property type="entry name" value="Band_7"/>
</dbReference>
<dbReference type="RefSeq" id="XP_005820561.1">
    <property type="nucleotide sequence ID" value="XM_005820504.1"/>
</dbReference>
<dbReference type="InterPro" id="IPR036013">
    <property type="entry name" value="Band_7/SPFH_dom_sf"/>
</dbReference>
<dbReference type="OrthoDB" id="434619at2759"/>
<dbReference type="InterPro" id="IPR001972">
    <property type="entry name" value="Stomatin_HflK_fam"/>
</dbReference>
<proteinExistence type="predicted"/>
<evidence type="ECO:0000313" key="3">
    <source>
        <dbReference type="EnsemblProtists" id="EKX33581"/>
    </source>
</evidence>
<evidence type="ECO:0000313" key="4">
    <source>
        <dbReference type="Proteomes" id="UP000011087"/>
    </source>
</evidence>
<reference evidence="2 4" key="1">
    <citation type="journal article" date="2012" name="Nature">
        <title>Algal genomes reveal evolutionary mosaicism and the fate of nucleomorphs.</title>
        <authorList>
            <consortium name="DOE Joint Genome Institute"/>
            <person name="Curtis B.A."/>
            <person name="Tanifuji G."/>
            <person name="Burki F."/>
            <person name="Gruber A."/>
            <person name="Irimia M."/>
            <person name="Maruyama S."/>
            <person name="Arias M.C."/>
            <person name="Ball S.G."/>
            <person name="Gile G.H."/>
            <person name="Hirakawa Y."/>
            <person name="Hopkins J.F."/>
            <person name="Kuo A."/>
            <person name="Rensing S.A."/>
            <person name="Schmutz J."/>
            <person name="Symeonidi A."/>
            <person name="Elias M."/>
            <person name="Eveleigh R.J."/>
            <person name="Herman E.K."/>
            <person name="Klute M.J."/>
            <person name="Nakayama T."/>
            <person name="Obornik M."/>
            <person name="Reyes-Prieto A."/>
            <person name="Armbrust E.V."/>
            <person name="Aves S.J."/>
            <person name="Beiko R.G."/>
            <person name="Coutinho P."/>
            <person name="Dacks J.B."/>
            <person name="Durnford D.G."/>
            <person name="Fast N.M."/>
            <person name="Green B.R."/>
            <person name="Grisdale C.J."/>
            <person name="Hempel F."/>
            <person name="Henrissat B."/>
            <person name="Hoppner M.P."/>
            <person name="Ishida K."/>
            <person name="Kim E."/>
            <person name="Koreny L."/>
            <person name="Kroth P.G."/>
            <person name="Liu Y."/>
            <person name="Malik S.B."/>
            <person name="Maier U.G."/>
            <person name="McRose D."/>
            <person name="Mock T."/>
            <person name="Neilson J.A."/>
            <person name="Onodera N.T."/>
            <person name="Poole A.M."/>
            <person name="Pritham E.J."/>
            <person name="Richards T.A."/>
            <person name="Rocap G."/>
            <person name="Roy S.W."/>
            <person name="Sarai C."/>
            <person name="Schaack S."/>
            <person name="Shirato S."/>
            <person name="Slamovits C.H."/>
            <person name="Spencer D.F."/>
            <person name="Suzuki S."/>
            <person name="Worden A.Z."/>
            <person name="Zauner S."/>
            <person name="Barry K."/>
            <person name="Bell C."/>
            <person name="Bharti A.K."/>
            <person name="Crow J.A."/>
            <person name="Grimwood J."/>
            <person name="Kramer R."/>
            <person name="Lindquist E."/>
            <person name="Lucas S."/>
            <person name="Salamov A."/>
            <person name="McFadden G.I."/>
            <person name="Lane C.E."/>
            <person name="Keeling P.J."/>
            <person name="Gray M.W."/>
            <person name="Grigoriev I.V."/>
            <person name="Archibald J.M."/>
        </authorList>
    </citation>
    <scope>NUCLEOTIDE SEQUENCE</scope>
    <source>
        <strain evidence="2 4">CCMP2712</strain>
    </source>
</reference>
<gene>
    <name evidence="2" type="ORF">GUITHDRAFT_81255</name>
</gene>
<dbReference type="EMBL" id="JH993136">
    <property type="protein sequence ID" value="EKX33581.1"/>
    <property type="molecule type" value="Genomic_DNA"/>
</dbReference>
<dbReference type="HOGENOM" id="CLU_024949_5_1_1"/>
<dbReference type="AlphaFoldDB" id="L1IBE1"/>
<dbReference type="InterPro" id="IPR050710">
    <property type="entry name" value="Band7/mec-2_domain"/>
</dbReference>
<keyword evidence="4" id="KW-1185">Reference proteome</keyword>
<dbReference type="CDD" id="cd03407">
    <property type="entry name" value="SPFH_like_u4"/>
    <property type="match status" value="1"/>
</dbReference>
<protein>
    <recommendedName>
        <fullName evidence="1">Band 7 domain-containing protein</fullName>
    </recommendedName>
</protein>
<reference evidence="4" key="2">
    <citation type="submission" date="2012-11" db="EMBL/GenBank/DDBJ databases">
        <authorList>
            <person name="Kuo A."/>
            <person name="Curtis B.A."/>
            <person name="Tanifuji G."/>
            <person name="Burki F."/>
            <person name="Gruber A."/>
            <person name="Irimia M."/>
            <person name="Maruyama S."/>
            <person name="Arias M.C."/>
            <person name="Ball S.G."/>
            <person name="Gile G.H."/>
            <person name="Hirakawa Y."/>
            <person name="Hopkins J.F."/>
            <person name="Rensing S.A."/>
            <person name="Schmutz J."/>
            <person name="Symeonidi A."/>
            <person name="Elias M."/>
            <person name="Eveleigh R.J."/>
            <person name="Herman E.K."/>
            <person name="Klute M.J."/>
            <person name="Nakayama T."/>
            <person name="Obornik M."/>
            <person name="Reyes-Prieto A."/>
            <person name="Armbrust E.V."/>
            <person name="Aves S.J."/>
            <person name="Beiko R.G."/>
            <person name="Coutinho P."/>
            <person name="Dacks J.B."/>
            <person name="Durnford D.G."/>
            <person name="Fast N.M."/>
            <person name="Green B.R."/>
            <person name="Grisdale C."/>
            <person name="Hempe F."/>
            <person name="Henrissat B."/>
            <person name="Hoppner M.P."/>
            <person name="Ishida K.-I."/>
            <person name="Kim E."/>
            <person name="Koreny L."/>
            <person name="Kroth P.G."/>
            <person name="Liu Y."/>
            <person name="Malik S.-B."/>
            <person name="Maier U.G."/>
            <person name="McRose D."/>
            <person name="Mock T."/>
            <person name="Neilson J.A."/>
            <person name="Onodera N.T."/>
            <person name="Poole A.M."/>
            <person name="Pritham E.J."/>
            <person name="Richards T.A."/>
            <person name="Rocap G."/>
            <person name="Roy S.W."/>
            <person name="Sarai C."/>
            <person name="Schaack S."/>
            <person name="Shirato S."/>
            <person name="Slamovits C.H."/>
            <person name="Spencer D.F."/>
            <person name="Suzuki S."/>
            <person name="Worden A.Z."/>
            <person name="Zauner S."/>
            <person name="Barry K."/>
            <person name="Bell C."/>
            <person name="Bharti A.K."/>
            <person name="Crow J.A."/>
            <person name="Grimwood J."/>
            <person name="Kramer R."/>
            <person name="Lindquist E."/>
            <person name="Lucas S."/>
            <person name="Salamov A."/>
            <person name="McFadden G.I."/>
            <person name="Lane C.E."/>
            <person name="Keeling P.J."/>
            <person name="Gray M.W."/>
            <person name="Grigoriev I.V."/>
            <person name="Archibald J.M."/>
        </authorList>
    </citation>
    <scope>NUCLEOTIDE SEQUENCE</scope>
    <source>
        <strain evidence="4">CCMP2712</strain>
    </source>
</reference>
<accession>L1IBE1</accession>
<evidence type="ECO:0000313" key="2">
    <source>
        <dbReference type="EMBL" id="EKX33581.1"/>
    </source>
</evidence>
<organism evidence="2">
    <name type="scientific">Guillardia theta (strain CCMP2712)</name>
    <name type="common">Cryptophyte</name>
    <dbReference type="NCBI Taxonomy" id="905079"/>
    <lineage>
        <taxon>Eukaryota</taxon>
        <taxon>Cryptophyceae</taxon>
        <taxon>Pyrenomonadales</taxon>
        <taxon>Geminigeraceae</taxon>
        <taxon>Guillardia</taxon>
    </lineage>
</organism>
<dbReference type="Gene3D" id="3.30.479.30">
    <property type="entry name" value="Band 7 domain"/>
    <property type="match status" value="1"/>
</dbReference>
<evidence type="ECO:0000259" key="1">
    <source>
        <dbReference type="SMART" id="SM00244"/>
    </source>
</evidence>
<dbReference type="PANTHER" id="PTHR43327">
    <property type="entry name" value="STOMATIN-LIKE PROTEIN 2, MITOCHONDRIAL"/>
    <property type="match status" value="1"/>
</dbReference>
<dbReference type="GO" id="GO:0016020">
    <property type="term" value="C:membrane"/>
    <property type="evidence" value="ECO:0007669"/>
    <property type="project" value="InterPro"/>
</dbReference>
<dbReference type="PRINTS" id="PR00721">
    <property type="entry name" value="STOMATIN"/>
</dbReference>
<name>L1IBE1_GUITC</name>
<dbReference type="PaxDb" id="55529-EKX33581"/>
<dbReference type="STRING" id="905079.L1IBE1"/>
<dbReference type="GeneID" id="17290315"/>
<dbReference type="eggNOG" id="KOG2620">
    <property type="taxonomic scope" value="Eukaryota"/>
</dbReference>
<dbReference type="Proteomes" id="UP000011087">
    <property type="component" value="Unassembled WGS sequence"/>
</dbReference>
<dbReference type="PANTHER" id="PTHR43327:SF10">
    <property type="entry name" value="STOMATIN-LIKE PROTEIN 2, MITOCHONDRIAL"/>
    <property type="match status" value="1"/>
</dbReference>
<dbReference type="EnsemblProtists" id="EKX33581">
    <property type="protein sequence ID" value="EKX33581"/>
    <property type="gene ID" value="GUITHDRAFT_81255"/>
</dbReference>
<dbReference type="OMA" id="EMMMMTQ"/>
<sequence length="257" mass="28742">MSILCIARVDQSERGVLQSCGKFSRILDPGLSCIYWPWQAVSKVSMKVVTQIDVKTMTKTRDNVTVTVTCAVQYAVNPQECEKFYFKLRDPHKQISAFVDDCIRSHIPSMSLDEAFEAKETLVDAVKNKLHESMRAYGIIVHQALVTDMKLEQSIMMAMNTINAARRNREAAIEIAEGNKILQVRAAEADADAKYLSGKGIALMREAISNGFKNSIESMKSRCCGLEPSEVVEMMLVTQYMDILKDFARSGVIVEVT</sequence>
<dbReference type="SMART" id="SM00244">
    <property type="entry name" value="PHB"/>
    <property type="match status" value="1"/>
</dbReference>
<dbReference type="Pfam" id="PF01145">
    <property type="entry name" value="Band_7"/>
    <property type="match status" value="1"/>
</dbReference>
<feature type="domain" description="Band 7" evidence="1">
    <location>
        <begin position="4"/>
        <end position="163"/>
    </location>
</feature>
<reference evidence="3" key="3">
    <citation type="submission" date="2016-03" db="UniProtKB">
        <authorList>
            <consortium name="EnsemblProtists"/>
        </authorList>
    </citation>
    <scope>IDENTIFICATION</scope>
</reference>
<dbReference type="KEGG" id="gtt:GUITHDRAFT_81255"/>